<dbReference type="InterPro" id="IPR054363">
    <property type="entry name" value="GH95_cat"/>
</dbReference>
<comment type="caution">
    <text evidence="4">The sequence shown here is derived from an EMBL/GenBank/DDBJ whole genome shotgun (WGS) entry which is preliminary data.</text>
</comment>
<dbReference type="PANTHER" id="PTHR31084">
    <property type="entry name" value="ALPHA-L-FUCOSIDASE 2"/>
    <property type="match status" value="1"/>
</dbReference>
<dbReference type="InterPro" id="IPR012341">
    <property type="entry name" value="6hp_glycosidase-like_sf"/>
</dbReference>
<dbReference type="SUPFAM" id="SSF48208">
    <property type="entry name" value="Six-hairpin glycosidases"/>
    <property type="match status" value="1"/>
</dbReference>
<evidence type="ECO:0000259" key="3">
    <source>
        <dbReference type="Pfam" id="PF22124"/>
    </source>
</evidence>
<dbReference type="InterPro" id="IPR008928">
    <property type="entry name" value="6-hairpin_glycosidase_sf"/>
</dbReference>
<keyword evidence="5" id="KW-1185">Reference proteome</keyword>
<evidence type="ECO:0000313" key="5">
    <source>
        <dbReference type="Proteomes" id="UP001519332"/>
    </source>
</evidence>
<proteinExistence type="predicted"/>
<protein>
    <recommendedName>
        <fullName evidence="3">Glycosyl hydrolase family 95 catalytic domain-containing protein</fullName>
    </recommendedName>
</protein>
<dbReference type="RefSeq" id="WP_209639704.1">
    <property type="nucleotide sequence ID" value="NZ_JAGINW010000001.1"/>
</dbReference>
<reference evidence="4 5" key="1">
    <citation type="submission" date="2021-03" db="EMBL/GenBank/DDBJ databases">
        <title>Sequencing the genomes of 1000 actinobacteria strains.</title>
        <authorList>
            <person name="Klenk H.-P."/>
        </authorList>
    </citation>
    <scope>NUCLEOTIDE SEQUENCE [LARGE SCALE GENOMIC DNA]</scope>
    <source>
        <strain evidence="4 5">DSM 46670</strain>
    </source>
</reference>
<sequence>MPKQSWDVSRRGFIAGTAAAATVAGTGSAAQAAVPAALDWPAFMAKQDLIWKKLPNDWWQGPFLGDGRLGTMVYKQPGKNQIRFTTQHAEVQDYRPQFGSAWGVCRLPVGQLTLEPAGTISGVDWRLDLWNAELTGTVTTNKGTLRLRAFIHTTQSVLVATVTATGTEQVKWVFHEEKAISPKSASESPPSGYTENPAPTKKTTANVNLVVQPLVADGQTATAYRKAGDTLYLSVAHSFPDKTAEATARTTVENAVSTGEAALRTSHRAWWNAYYQKSFLSIPDQRLQAFHWAQLYKIASGTRADAPVMATCGPWLEKTGWPAVWWNLNVQLEYWLIHGSNHLELDAISKTLHDNTANLIKNVRPEYQSDSAGVGRSTDRRTIKGSYVQRPGDSGSGEVGNLAWTLHNAWLSYRHSMDETLLRDTIFPLLRRSTNYYLRFLKTGSDNKLHLPQTLSPEYGLAPDANYDLSLLRWSLEVLLDTNTKLGLNDPLASKWRQVQRDLVPYPVDSTGYMIGTGVPYEKSHRHYSHLLMVYPLYLVTPDTTANRTLIEKSVKHWHSIQGAHRGYSYTGAASMFALLGNGNEALTYLLKFFDTSTRYPATENTMYKEGSPVVETSLSASQSIHDMLCQSWGGVIRVFPAVPDKWPAAALDNFLTQGAFLLSAVRKGGKTSWVKITSQAGEPCKVKHGIGGDIAVSASDGTPVTWRNLTDGVIEIDLGKDAAAVVHPKGALPDLTVDEVPITIPGKPWGLPA</sequence>
<name>A0ABS4TG38_9PSEU</name>
<feature type="chain" id="PRO_5045762042" description="Glycosyl hydrolase family 95 catalytic domain-containing protein" evidence="2">
    <location>
        <begin position="33"/>
        <end position="754"/>
    </location>
</feature>
<dbReference type="EMBL" id="JAGINW010000001">
    <property type="protein sequence ID" value="MBP2323385.1"/>
    <property type="molecule type" value="Genomic_DNA"/>
</dbReference>
<feature type="signal peptide" evidence="2">
    <location>
        <begin position="1"/>
        <end position="32"/>
    </location>
</feature>
<keyword evidence="2" id="KW-0732">Signal</keyword>
<feature type="domain" description="Glycosyl hydrolase family 95 catalytic" evidence="3">
    <location>
        <begin position="290"/>
        <end position="613"/>
    </location>
</feature>
<accession>A0ABS4TG38</accession>
<dbReference type="PANTHER" id="PTHR31084:SF0">
    <property type="entry name" value="ALPHA-L-FUCOSIDASE 2"/>
    <property type="match status" value="1"/>
</dbReference>
<dbReference type="Pfam" id="PF22124">
    <property type="entry name" value="Glyco_hydro_95_cat"/>
    <property type="match status" value="1"/>
</dbReference>
<gene>
    <name evidence="4" type="ORF">JOF56_003770</name>
</gene>
<dbReference type="PROSITE" id="PS51318">
    <property type="entry name" value="TAT"/>
    <property type="match status" value="1"/>
</dbReference>
<organism evidence="4 5">
    <name type="scientific">Kibdelosporangium banguiense</name>
    <dbReference type="NCBI Taxonomy" id="1365924"/>
    <lineage>
        <taxon>Bacteria</taxon>
        <taxon>Bacillati</taxon>
        <taxon>Actinomycetota</taxon>
        <taxon>Actinomycetes</taxon>
        <taxon>Pseudonocardiales</taxon>
        <taxon>Pseudonocardiaceae</taxon>
        <taxon>Kibdelosporangium</taxon>
    </lineage>
</organism>
<dbReference type="Gene3D" id="1.50.10.10">
    <property type="match status" value="1"/>
</dbReference>
<evidence type="ECO:0000256" key="1">
    <source>
        <dbReference type="SAM" id="MobiDB-lite"/>
    </source>
</evidence>
<feature type="compositionally biased region" description="Polar residues" evidence="1">
    <location>
        <begin position="183"/>
        <end position="194"/>
    </location>
</feature>
<evidence type="ECO:0000313" key="4">
    <source>
        <dbReference type="EMBL" id="MBP2323385.1"/>
    </source>
</evidence>
<dbReference type="InterPro" id="IPR006311">
    <property type="entry name" value="TAT_signal"/>
</dbReference>
<evidence type="ECO:0000256" key="2">
    <source>
        <dbReference type="SAM" id="SignalP"/>
    </source>
</evidence>
<feature type="region of interest" description="Disordered" evidence="1">
    <location>
        <begin position="179"/>
        <end position="201"/>
    </location>
</feature>
<dbReference type="Proteomes" id="UP001519332">
    <property type="component" value="Unassembled WGS sequence"/>
</dbReference>